<evidence type="ECO:0000313" key="2">
    <source>
        <dbReference type="EMBL" id="CAH0385440.1"/>
    </source>
</evidence>
<accession>A0A9P0A7A9</accession>
<evidence type="ECO:0000313" key="3">
    <source>
        <dbReference type="Proteomes" id="UP001152759"/>
    </source>
</evidence>
<dbReference type="AlphaFoldDB" id="A0A9P0A7A9"/>
<sequence length="195" mass="22260">MASYVTYTKRALYDVFKKSKKELVDEKIQEVEDDLVKKVRCPAEELSEFRRCLRHFKSELRSKWISARYDDCRFGKKNEQWLSGKIKVKTWTSQKSKMGRPSKNFSNLSERMKRQRTEGLRNNVDKEELAFAAQMSYRAAGNSGASKLIKEASVDPSQAAKYEVAVSDLGGSKTKKHTPSEALAIFVGQAFETSI</sequence>
<evidence type="ECO:0000256" key="1">
    <source>
        <dbReference type="SAM" id="MobiDB-lite"/>
    </source>
</evidence>
<proteinExistence type="predicted"/>
<gene>
    <name evidence="2" type="ORF">BEMITA_LOCUS4664</name>
</gene>
<organism evidence="2 3">
    <name type="scientific">Bemisia tabaci</name>
    <name type="common">Sweetpotato whitefly</name>
    <name type="synonym">Aleurodes tabaci</name>
    <dbReference type="NCBI Taxonomy" id="7038"/>
    <lineage>
        <taxon>Eukaryota</taxon>
        <taxon>Metazoa</taxon>
        <taxon>Ecdysozoa</taxon>
        <taxon>Arthropoda</taxon>
        <taxon>Hexapoda</taxon>
        <taxon>Insecta</taxon>
        <taxon>Pterygota</taxon>
        <taxon>Neoptera</taxon>
        <taxon>Paraneoptera</taxon>
        <taxon>Hemiptera</taxon>
        <taxon>Sternorrhyncha</taxon>
        <taxon>Aleyrodoidea</taxon>
        <taxon>Aleyrodidae</taxon>
        <taxon>Aleyrodinae</taxon>
        <taxon>Bemisia</taxon>
    </lineage>
</organism>
<name>A0A9P0A7A9_BEMTA</name>
<dbReference type="EMBL" id="OU963863">
    <property type="protein sequence ID" value="CAH0385440.1"/>
    <property type="molecule type" value="Genomic_DNA"/>
</dbReference>
<protein>
    <submittedName>
        <fullName evidence="2">Uncharacterized protein</fullName>
    </submittedName>
</protein>
<reference evidence="2" key="1">
    <citation type="submission" date="2021-12" db="EMBL/GenBank/DDBJ databases">
        <authorList>
            <person name="King R."/>
        </authorList>
    </citation>
    <scope>NUCLEOTIDE SEQUENCE</scope>
</reference>
<keyword evidence="3" id="KW-1185">Reference proteome</keyword>
<feature type="region of interest" description="Disordered" evidence="1">
    <location>
        <begin position="96"/>
        <end position="116"/>
    </location>
</feature>
<dbReference type="Proteomes" id="UP001152759">
    <property type="component" value="Chromosome 2"/>
</dbReference>